<sequence>PSLKAKYQALRERGKAAKVALVACMRVFIVRLNAMLRTGTPWQDVELPQCKSATPA</sequence>
<evidence type="ECO:0000313" key="2">
    <source>
        <dbReference type="Proteomes" id="UP001302573"/>
    </source>
</evidence>
<organism evidence="1 2">
    <name type="scientific">Pseudomonas machongensis</name>
    <dbReference type="NCBI Taxonomy" id="3110229"/>
    <lineage>
        <taxon>Bacteria</taxon>
        <taxon>Pseudomonadati</taxon>
        <taxon>Pseudomonadota</taxon>
        <taxon>Gammaproteobacteria</taxon>
        <taxon>Pseudomonadales</taxon>
        <taxon>Pseudomonadaceae</taxon>
        <taxon>Pseudomonas</taxon>
    </lineage>
</organism>
<feature type="non-terminal residue" evidence="1">
    <location>
        <position position="1"/>
    </location>
</feature>
<accession>A0ABU5VAI4</accession>
<evidence type="ECO:0000313" key="1">
    <source>
        <dbReference type="EMBL" id="MEA5670366.1"/>
    </source>
</evidence>
<reference evidence="1 2" key="1">
    <citation type="submission" date="2023-12" db="EMBL/GenBank/DDBJ databases">
        <title>Pseudomonas machongensis sp. nov., isolated from wilted pepper plants (Capsicum annuum).</title>
        <authorList>
            <person name="Qiu M."/>
            <person name="Li Y."/>
            <person name="Liu Q."/>
            <person name="Zhang X."/>
            <person name="Huang Y."/>
            <person name="Guo R."/>
            <person name="Hu M."/>
            <person name="Zhou J."/>
            <person name="Zhou X."/>
        </authorList>
    </citation>
    <scope>NUCLEOTIDE SEQUENCE [LARGE SCALE GENOMIC DNA]</scope>
    <source>
        <strain evidence="1 2">MH2</strain>
    </source>
</reference>
<name>A0ABU5VAI4_9PSED</name>
<protein>
    <submittedName>
        <fullName evidence="1">IS110 family transposase</fullName>
    </submittedName>
</protein>
<comment type="caution">
    <text evidence="1">The sequence shown here is derived from an EMBL/GenBank/DDBJ whole genome shotgun (WGS) entry which is preliminary data.</text>
</comment>
<keyword evidence="2" id="KW-1185">Reference proteome</keyword>
<dbReference type="EMBL" id="JAYFUI010000048">
    <property type="protein sequence ID" value="MEA5670366.1"/>
    <property type="molecule type" value="Genomic_DNA"/>
</dbReference>
<gene>
    <name evidence="1" type="ORF">VA602_03320</name>
</gene>
<proteinExistence type="predicted"/>
<dbReference type="Proteomes" id="UP001302573">
    <property type="component" value="Unassembled WGS sequence"/>
</dbReference>